<evidence type="ECO:0000259" key="1">
    <source>
        <dbReference type="Pfam" id="PF02214"/>
    </source>
</evidence>
<evidence type="ECO:0000313" key="2">
    <source>
        <dbReference type="EMBL" id="CAD2216766.1"/>
    </source>
</evidence>
<dbReference type="InterPro" id="IPR043136">
    <property type="entry name" value="B30.2/SPRY_sf"/>
</dbReference>
<protein>
    <submittedName>
        <fullName evidence="2">BTB/POZ domain containing protein, putative</fullName>
    </submittedName>
</protein>
<dbReference type="Proteomes" id="UP000515908">
    <property type="component" value="Chromosome 07"/>
</dbReference>
<sequence length="273" mass="31263">MIAKRHALELENGTAKGSSSFLHVNVGGEPFAIPIRLLQQMEEQNTYLHRLLWDVAPKLYCEDGKSLFIDRDPDSFRHVLNYLRGYKENYFRLLAEDTIKKLKSDADFYQLRGLGAIFSDEKKSKFLFNPGPGVSADRIRQCIVYSVFTVGDVFLVTGKHSITYRIHNVEYLGVGLVSDSCVDMDREHHKVPNSCVYYMSGVFYSNYTFHRKEENLETLQPNDIVTLTVDMDKKVAEFQLKNTRKVVSLGKCSGVKFSVTMKYSSKIEIVNQT</sequence>
<dbReference type="PANTHER" id="PTHR14499">
    <property type="entry name" value="POTASSIUM CHANNEL TETRAMERIZATION DOMAIN-CONTAINING"/>
    <property type="match status" value="1"/>
</dbReference>
<dbReference type="PANTHER" id="PTHR14499:SF143">
    <property type="entry name" value="BTB DOMAIN-CONTAINING PROTEIN"/>
    <property type="match status" value="1"/>
</dbReference>
<dbReference type="EMBL" id="LR877151">
    <property type="protein sequence ID" value="CAD2216766.1"/>
    <property type="molecule type" value="Genomic_DNA"/>
</dbReference>
<dbReference type="Gene3D" id="3.30.710.10">
    <property type="entry name" value="Potassium Channel Kv1.1, Chain A"/>
    <property type="match status" value="1"/>
</dbReference>
<gene>
    <name evidence="2" type="ORF">ADEAN_000423900</name>
</gene>
<organism evidence="2 3">
    <name type="scientific">Angomonas deanei</name>
    <dbReference type="NCBI Taxonomy" id="59799"/>
    <lineage>
        <taxon>Eukaryota</taxon>
        <taxon>Discoba</taxon>
        <taxon>Euglenozoa</taxon>
        <taxon>Kinetoplastea</taxon>
        <taxon>Metakinetoplastina</taxon>
        <taxon>Trypanosomatida</taxon>
        <taxon>Trypanosomatidae</taxon>
        <taxon>Strigomonadinae</taxon>
        <taxon>Angomonas</taxon>
    </lineage>
</organism>
<evidence type="ECO:0000313" key="3">
    <source>
        <dbReference type="Proteomes" id="UP000515908"/>
    </source>
</evidence>
<dbReference type="InterPro" id="IPR011333">
    <property type="entry name" value="SKP1/BTB/POZ_sf"/>
</dbReference>
<keyword evidence="3" id="KW-1185">Reference proteome</keyword>
<dbReference type="InterPro" id="IPR003131">
    <property type="entry name" value="T1-type_BTB"/>
</dbReference>
<dbReference type="GO" id="GO:0051260">
    <property type="term" value="P:protein homooligomerization"/>
    <property type="evidence" value="ECO:0007669"/>
    <property type="project" value="InterPro"/>
</dbReference>
<name>A0A7G2CAG0_9TRYP</name>
<proteinExistence type="predicted"/>
<dbReference type="OrthoDB" id="2414723at2759"/>
<dbReference type="VEuPathDB" id="TriTrypDB:ADEAN_000423900"/>
<dbReference type="SUPFAM" id="SSF54695">
    <property type="entry name" value="POZ domain"/>
    <property type="match status" value="1"/>
</dbReference>
<accession>A0A7G2CAG0</accession>
<dbReference type="AlphaFoldDB" id="A0A7G2CAG0"/>
<reference evidence="2 3" key="1">
    <citation type="submission" date="2020-08" db="EMBL/GenBank/DDBJ databases">
        <authorList>
            <person name="Newling K."/>
            <person name="Davey J."/>
            <person name="Forrester S."/>
        </authorList>
    </citation>
    <scope>NUCLEOTIDE SEQUENCE [LARGE SCALE GENOMIC DNA]</scope>
    <source>
        <strain evidence="3">Crithidia deanei Carvalho (ATCC PRA-265)</strain>
    </source>
</reference>
<dbReference type="Pfam" id="PF02214">
    <property type="entry name" value="BTB_2"/>
    <property type="match status" value="1"/>
</dbReference>
<dbReference type="Gene3D" id="2.60.120.920">
    <property type="match status" value="1"/>
</dbReference>
<dbReference type="CDD" id="cd18316">
    <property type="entry name" value="BTB_POZ_KCTD-like"/>
    <property type="match status" value="1"/>
</dbReference>
<feature type="domain" description="Potassium channel tetramerisation-type BTB" evidence="1">
    <location>
        <begin position="23"/>
        <end position="113"/>
    </location>
</feature>